<dbReference type="InterPro" id="IPR009003">
    <property type="entry name" value="Peptidase_S1_PA"/>
</dbReference>
<dbReference type="EMBL" id="JADIKJ010000017">
    <property type="protein sequence ID" value="MFK2901652.1"/>
    <property type="molecule type" value="Genomic_DNA"/>
</dbReference>
<evidence type="ECO:0000313" key="3">
    <source>
        <dbReference type="Proteomes" id="UP001620461"/>
    </source>
</evidence>
<organism evidence="2 3">
    <name type="scientific">Dyella jejuensis</name>
    <dbReference type="NCBI Taxonomy" id="1432009"/>
    <lineage>
        <taxon>Bacteria</taxon>
        <taxon>Pseudomonadati</taxon>
        <taxon>Pseudomonadota</taxon>
        <taxon>Gammaproteobacteria</taxon>
        <taxon>Lysobacterales</taxon>
        <taxon>Rhodanobacteraceae</taxon>
        <taxon>Dyella</taxon>
    </lineage>
</organism>
<dbReference type="SUPFAM" id="SSF50494">
    <property type="entry name" value="Trypsin-like serine proteases"/>
    <property type="match status" value="1"/>
</dbReference>
<dbReference type="Proteomes" id="UP001620461">
    <property type="component" value="Unassembled WGS sequence"/>
</dbReference>
<dbReference type="PRINTS" id="PR00722">
    <property type="entry name" value="CHYMOTRYPSIN"/>
</dbReference>
<name>A0ABW8JKJ0_9GAMM</name>
<feature type="domain" description="Peptidase S1" evidence="1">
    <location>
        <begin position="28"/>
        <end position="139"/>
    </location>
</feature>
<dbReference type="InterPro" id="IPR001254">
    <property type="entry name" value="Trypsin_dom"/>
</dbReference>
<sequence>MIIAVTAHAIVIRHDVPDVRYLVSATDLPALVDLPMEGHGVLIAKRWVVTAAHATAMMRAMPEHDYVVINGKRRDVARIVLYPDYAAASVTWDQLFQAMKSTDVTTWLARYAAARASMHDIALIELTRPVEDVSPVARIPRRPTLANYARRTTRLPAPTSNGWSTASTAV</sequence>
<evidence type="ECO:0000259" key="1">
    <source>
        <dbReference type="Pfam" id="PF00089"/>
    </source>
</evidence>
<keyword evidence="3" id="KW-1185">Reference proteome</keyword>
<dbReference type="InterPro" id="IPR001314">
    <property type="entry name" value="Peptidase_S1A"/>
</dbReference>
<proteinExistence type="predicted"/>
<accession>A0ABW8JKJ0</accession>
<dbReference type="RefSeq" id="WP_404548465.1">
    <property type="nucleotide sequence ID" value="NZ_JADIKJ010000017.1"/>
</dbReference>
<protein>
    <submittedName>
        <fullName evidence="2">Trypsin-like serine protease</fullName>
    </submittedName>
</protein>
<gene>
    <name evidence="2" type="ORF">ISP15_15030</name>
</gene>
<dbReference type="Gene3D" id="2.40.10.10">
    <property type="entry name" value="Trypsin-like serine proteases"/>
    <property type="match status" value="1"/>
</dbReference>
<comment type="caution">
    <text evidence="2">The sequence shown here is derived from an EMBL/GenBank/DDBJ whole genome shotgun (WGS) entry which is preliminary data.</text>
</comment>
<dbReference type="InterPro" id="IPR043504">
    <property type="entry name" value="Peptidase_S1_PA_chymotrypsin"/>
</dbReference>
<dbReference type="Pfam" id="PF00089">
    <property type="entry name" value="Trypsin"/>
    <property type="match status" value="1"/>
</dbReference>
<evidence type="ECO:0000313" key="2">
    <source>
        <dbReference type="EMBL" id="MFK2901652.1"/>
    </source>
</evidence>
<reference evidence="2 3" key="1">
    <citation type="submission" date="2020-10" db="EMBL/GenBank/DDBJ databases">
        <title>Phylogeny of dyella-like bacteria.</title>
        <authorList>
            <person name="Fu J."/>
        </authorList>
    </citation>
    <scope>NUCLEOTIDE SEQUENCE [LARGE SCALE GENOMIC DNA]</scope>
    <source>
        <strain evidence="2 3">JP1</strain>
    </source>
</reference>